<organism evidence="1">
    <name type="scientific">marine sediment metagenome</name>
    <dbReference type="NCBI Taxonomy" id="412755"/>
    <lineage>
        <taxon>unclassified sequences</taxon>
        <taxon>metagenomes</taxon>
        <taxon>ecological metagenomes</taxon>
    </lineage>
</organism>
<dbReference type="EMBL" id="LAZR01025128">
    <property type="protein sequence ID" value="KKL72891.1"/>
    <property type="molecule type" value="Genomic_DNA"/>
</dbReference>
<sequence length="111" mass="11915">MKRLILALLLIAGPAWGQSLTFLRPVTTQTLELGTASASITNSLGEYVRVVRVHPTENAHVAIGATPLTATTQDFLVPADTTEYFLVPPNGYIAVIRDSTTGVIYVTGMTR</sequence>
<proteinExistence type="predicted"/>
<reference evidence="1" key="1">
    <citation type="journal article" date="2015" name="Nature">
        <title>Complex archaea that bridge the gap between prokaryotes and eukaryotes.</title>
        <authorList>
            <person name="Spang A."/>
            <person name="Saw J.H."/>
            <person name="Jorgensen S.L."/>
            <person name="Zaremba-Niedzwiedzka K."/>
            <person name="Martijn J."/>
            <person name="Lind A.E."/>
            <person name="van Eijk R."/>
            <person name="Schleper C."/>
            <person name="Guy L."/>
            <person name="Ettema T.J."/>
        </authorList>
    </citation>
    <scope>NUCLEOTIDE SEQUENCE</scope>
</reference>
<gene>
    <name evidence="1" type="ORF">LCGC14_2080370</name>
</gene>
<protein>
    <submittedName>
        <fullName evidence="1">Uncharacterized protein</fullName>
    </submittedName>
</protein>
<accession>A0A0F9F356</accession>
<comment type="caution">
    <text evidence="1">The sequence shown here is derived from an EMBL/GenBank/DDBJ whole genome shotgun (WGS) entry which is preliminary data.</text>
</comment>
<dbReference type="AlphaFoldDB" id="A0A0F9F356"/>
<evidence type="ECO:0000313" key="1">
    <source>
        <dbReference type="EMBL" id="KKL72891.1"/>
    </source>
</evidence>
<name>A0A0F9F356_9ZZZZ</name>